<dbReference type="InterPro" id="IPR001387">
    <property type="entry name" value="Cro/C1-type_HTH"/>
</dbReference>
<comment type="caution">
    <text evidence="2">The sequence shown here is derived from an EMBL/GenBank/DDBJ whole genome shotgun (WGS) entry which is preliminary data.</text>
</comment>
<dbReference type="InterPro" id="IPR050077">
    <property type="entry name" value="LexA_repressor"/>
</dbReference>
<proteinExistence type="predicted"/>
<dbReference type="CDD" id="cd00093">
    <property type="entry name" value="HTH_XRE"/>
    <property type="match status" value="1"/>
</dbReference>
<dbReference type="PANTHER" id="PTHR33516:SF2">
    <property type="entry name" value="LEXA REPRESSOR-RELATED"/>
    <property type="match status" value="1"/>
</dbReference>
<dbReference type="EMBL" id="SMFT01000004">
    <property type="protein sequence ID" value="TCJ96176.1"/>
    <property type="molecule type" value="Genomic_DNA"/>
</dbReference>
<dbReference type="InterPro" id="IPR039418">
    <property type="entry name" value="LexA-like"/>
</dbReference>
<dbReference type="Pfam" id="PF01381">
    <property type="entry name" value="HTH_3"/>
    <property type="match status" value="1"/>
</dbReference>
<feature type="domain" description="HTH cro/C1-type" evidence="1">
    <location>
        <begin position="31"/>
        <end position="73"/>
    </location>
</feature>
<keyword evidence="3" id="KW-1185">Reference proteome</keyword>
<reference evidence="2 3" key="1">
    <citation type="submission" date="2019-03" db="EMBL/GenBank/DDBJ databases">
        <title>Genomic Encyclopedia of Type Strains, Phase IV (KMG-IV): sequencing the most valuable type-strain genomes for metagenomic binning, comparative biology and taxonomic classification.</title>
        <authorList>
            <person name="Goeker M."/>
        </authorList>
    </citation>
    <scope>NUCLEOTIDE SEQUENCE [LARGE SCALE GENOMIC DNA]</scope>
    <source>
        <strain evidence="2 3">DSM 15534</strain>
    </source>
</reference>
<dbReference type="Proteomes" id="UP000294702">
    <property type="component" value="Unassembled WGS sequence"/>
</dbReference>
<dbReference type="OrthoDB" id="9791537at2"/>
<dbReference type="Pfam" id="PF00717">
    <property type="entry name" value="Peptidase_S24"/>
    <property type="match status" value="1"/>
</dbReference>
<dbReference type="Gene3D" id="2.10.109.10">
    <property type="entry name" value="Umud Fragment, subunit A"/>
    <property type="match status" value="1"/>
</dbReference>
<evidence type="ECO:0000313" key="3">
    <source>
        <dbReference type="Proteomes" id="UP000294702"/>
    </source>
</evidence>
<dbReference type="InterPro" id="IPR010982">
    <property type="entry name" value="Lambda_DNA-bd_dom_sf"/>
</dbReference>
<dbReference type="SUPFAM" id="SSF47413">
    <property type="entry name" value="lambda repressor-like DNA-binding domains"/>
    <property type="match status" value="1"/>
</dbReference>
<name>A0A4R1FMF6_9PAST</name>
<sequence length="224" mass="25269">MITEEKIRENFAKRLDLACKEKGLPEKGRGTEIAKILKVTPKAVSKWFNAETMPSASNTYVLAKFLGVTPEWLTYGDNNIEFVQIEKSYKYPLLSTVQAGMWCDVNYLNNIDIDEQFELISSQIKASEHAFFLEIKGESMLPRFNEGDLVLIDPDISAKPGKFVAAINGDGEATFKQYKQLGSYDEYGRPHFNLVPLNDSFPTLSSLEHDITIIGVAVEHRQIL</sequence>
<dbReference type="PANTHER" id="PTHR33516">
    <property type="entry name" value="LEXA REPRESSOR"/>
    <property type="match status" value="1"/>
</dbReference>
<evidence type="ECO:0000259" key="1">
    <source>
        <dbReference type="PROSITE" id="PS50943"/>
    </source>
</evidence>
<dbReference type="SUPFAM" id="SSF51306">
    <property type="entry name" value="LexA/Signal peptidase"/>
    <property type="match status" value="1"/>
</dbReference>
<dbReference type="Gene3D" id="1.10.260.40">
    <property type="entry name" value="lambda repressor-like DNA-binding domains"/>
    <property type="match status" value="1"/>
</dbReference>
<dbReference type="InterPro" id="IPR015927">
    <property type="entry name" value="Peptidase_S24_S26A/B/C"/>
</dbReference>
<dbReference type="SMART" id="SM00530">
    <property type="entry name" value="HTH_XRE"/>
    <property type="match status" value="1"/>
</dbReference>
<accession>A0A4R1FMF6</accession>
<dbReference type="PROSITE" id="PS50943">
    <property type="entry name" value="HTH_CROC1"/>
    <property type="match status" value="1"/>
</dbReference>
<dbReference type="AlphaFoldDB" id="A0A4R1FMF6"/>
<dbReference type="RefSeq" id="WP_132691482.1">
    <property type="nucleotide sequence ID" value="NZ_SMFT01000004.1"/>
</dbReference>
<evidence type="ECO:0000313" key="2">
    <source>
        <dbReference type="EMBL" id="TCJ96176.1"/>
    </source>
</evidence>
<organism evidence="2 3">
    <name type="scientific">Volucribacter psittacicida</name>
    <dbReference type="NCBI Taxonomy" id="203482"/>
    <lineage>
        <taxon>Bacteria</taxon>
        <taxon>Pseudomonadati</taxon>
        <taxon>Pseudomonadota</taxon>
        <taxon>Gammaproteobacteria</taxon>
        <taxon>Pasteurellales</taxon>
        <taxon>Pasteurellaceae</taxon>
        <taxon>Volucribacter</taxon>
    </lineage>
</organism>
<dbReference type="InterPro" id="IPR036286">
    <property type="entry name" value="LexA/Signal_pep-like_sf"/>
</dbReference>
<dbReference type="CDD" id="cd06529">
    <property type="entry name" value="S24_LexA-like"/>
    <property type="match status" value="1"/>
</dbReference>
<protein>
    <submittedName>
        <fullName evidence="2">SOS-response transcriptional repressor LexA</fullName>
    </submittedName>
</protein>
<gene>
    <name evidence="2" type="ORF">EV694_1728</name>
</gene>
<dbReference type="GO" id="GO:0003677">
    <property type="term" value="F:DNA binding"/>
    <property type="evidence" value="ECO:0007669"/>
    <property type="project" value="InterPro"/>
</dbReference>